<gene>
    <name evidence="2" type="ORF">WOSG25_012190</name>
</gene>
<dbReference type="InterPro" id="IPR016181">
    <property type="entry name" value="Acyl_CoA_acyltransferase"/>
</dbReference>
<dbReference type="CDD" id="cd04301">
    <property type="entry name" value="NAT_SF"/>
    <property type="match status" value="1"/>
</dbReference>
<evidence type="ECO:0000313" key="3">
    <source>
        <dbReference type="Proteomes" id="UP000030643"/>
    </source>
</evidence>
<dbReference type="STRING" id="1329250.WOSG25_012190"/>
<name>A0A069CRW3_WEIOS</name>
<dbReference type="Pfam" id="PF00583">
    <property type="entry name" value="Acetyltransf_1"/>
    <property type="match status" value="1"/>
</dbReference>
<organism evidence="2 3">
    <name type="scientific">Weissella oryzae (strain DSM 25784 / JCM 18191 / LMG 30913 / SG25)</name>
    <dbReference type="NCBI Taxonomy" id="1329250"/>
    <lineage>
        <taxon>Bacteria</taxon>
        <taxon>Bacillati</taxon>
        <taxon>Bacillota</taxon>
        <taxon>Bacilli</taxon>
        <taxon>Lactobacillales</taxon>
        <taxon>Lactobacillaceae</taxon>
        <taxon>Weissella</taxon>
    </lineage>
</organism>
<dbReference type="PANTHER" id="PTHR43617:SF20">
    <property type="entry name" value="N-ALPHA-ACETYLTRANSFERASE RIMI"/>
    <property type="match status" value="1"/>
</dbReference>
<dbReference type="PROSITE" id="PS51186">
    <property type="entry name" value="GNAT"/>
    <property type="match status" value="1"/>
</dbReference>
<proteinExistence type="predicted"/>
<dbReference type="Gene3D" id="3.40.630.30">
    <property type="match status" value="1"/>
</dbReference>
<dbReference type="AlphaFoldDB" id="A0A069CRW3"/>
<dbReference type="eggNOG" id="COG0454">
    <property type="taxonomic scope" value="Bacteria"/>
</dbReference>
<dbReference type="EMBL" id="DF820484">
    <property type="protein sequence ID" value="GAK30122.1"/>
    <property type="molecule type" value="Genomic_DNA"/>
</dbReference>
<evidence type="ECO:0000313" key="2">
    <source>
        <dbReference type="EMBL" id="GAK30122.1"/>
    </source>
</evidence>
<dbReference type="GO" id="GO:0016747">
    <property type="term" value="F:acyltransferase activity, transferring groups other than amino-acyl groups"/>
    <property type="evidence" value="ECO:0007669"/>
    <property type="project" value="InterPro"/>
</dbReference>
<dbReference type="PANTHER" id="PTHR43617">
    <property type="entry name" value="L-AMINO ACID N-ACETYLTRANSFERASE"/>
    <property type="match status" value="1"/>
</dbReference>
<feature type="domain" description="N-acetyltransferase" evidence="1">
    <location>
        <begin position="2"/>
        <end position="177"/>
    </location>
</feature>
<protein>
    <submittedName>
        <fullName evidence="2">Acetyltransferase</fullName>
    </submittedName>
</protein>
<keyword evidence="3" id="KW-1185">Reference proteome</keyword>
<dbReference type="RefSeq" id="WP_027698262.1">
    <property type="nucleotide sequence ID" value="NZ_DF820484.1"/>
</dbReference>
<reference evidence="3" key="1">
    <citation type="journal article" date="2014" name="Genome Announc.">
        <title>Draft genome sequence of Weissella oryzae SG25T, isolated from fermented rice grains.</title>
        <authorList>
            <person name="Tanizawa Y."/>
            <person name="Fujisawa T."/>
            <person name="Mochizuki T."/>
            <person name="Kaminuma E."/>
            <person name="Suzuki Y."/>
            <person name="Nakamura Y."/>
            <person name="Tohno M."/>
        </authorList>
    </citation>
    <scope>NUCLEOTIDE SEQUENCE [LARGE SCALE GENOMIC DNA]</scope>
    <source>
        <strain evidence="3">DSM 25784 / JCM 18191 / LMG 30913 / SG25</strain>
    </source>
</reference>
<dbReference type="OrthoDB" id="9796381at2"/>
<dbReference type="InterPro" id="IPR000182">
    <property type="entry name" value="GNAT_dom"/>
</dbReference>
<evidence type="ECO:0000259" key="1">
    <source>
        <dbReference type="PROSITE" id="PS51186"/>
    </source>
</evidence>
<accession>A0A069CRW3</accession>
<sequence length="178" mass="20059">MLKTRIAELNDLKVVLEIIDRAVAFLAEQGSPQWQNGQNPSYEQLLADIQAGYGYVLSFDDKVVGYASLIPGPDEVYTAISEGTWLKLPAEVTQQNFLAIHRVAISNEVRGQGLAQNFMADLLTEAKNLGYHDVRIDTYPRNLIMQKVIKRAGFTYQGMIHFNFADGERYAYQQLLAE</sequence>
<dbReference type="InterPro" id="IPR050276">
    <property type="entry name" value="MshD_Acetyltransferase"/>
</dbReference>
<dbReference type="Proteomes" id="UP000030643">
    <property type="component" value="Unassembled WGS sequence"/>
</dbReference>
<dbReference type="SUPFAM" id="SSF55729">
    <property type="entry name" value="Acyl-CoA N-acyltransferases (Nat)"/>
    <property type="match status" value="1"/>
</dbReference>
<keyword evidence="2" id="KW-0808">Transferase</keyword>